<dbReference type="SUPFAM" id="SSF46929">
    <property type="entry name" value="DNA helicase RuvA subunit, C-terminal domain"/>
    <property type="match status" value="1"/>
</dbReference>
<dbReference type="EMBL" id="CP007514">
    <property type="protein sequence ID" value="AHY46600.1"/>
    <property type="molecule type" value="Genomic_DNA"/>
</dbReference>
<comment type="subunit">
    <text evidence="6">Homotetramer. Forms an RuvA(8)-RuvB(12)-Holliday junction (HJ) complex. HJ DNA is sandwiched between 2 RuvA tetramers; dsDNA enters through RuvA and exits via RuvB. An RuvB hexamer assembles on each DNA strand where it exits the tetramer. Each RuvB hexamer is contacted by two RuvA subunits (via domain III) on 2 adjacent RuvB subunits; this complex drives branch migration. In the full resolvosome a probable DNA-RuvA(4)-RuvB(12)-RuvC(2) complex forms which resolves the HJ.</text>
</comment>
<dbReference type="GO" id="GO:0016787">
    <property type="term" value="F:hydrolase activity"/>
    <property type="evidence" value="ECO:0007669"/>
    <property type="project" value="UniProtKB-KW"/>
</dbReference>
<dbReference type="InterPro" id="IPR000085">
    <property type="entry name" value="RuvA"/>
</dbReference>
<dbReference type="Pfam" id="PF01330">
    <property type="entry name" value="RuvA_N"/>
    <property type="match status" value="1"/>
</dbReference>
<dbReference type="Proteomes" id="UP001281130">
    <property type="component" value="Unassembled WGS sequence"/>
</dbReference>
<keyword evidence="8" id="KW-0067">ATP-binding</keyword>
<dbReference type="GO" id="GO:0009379">
    <property type="term" value="C:Holliday junction helicase complex"/>
    <property type="evidence" value="ECO:0007669"/>
    <property type="project" value="InterPro"/>
</dbReference>
<dbReference type="GO" id="GO:0005737">
    <property type="term" value="C:cytoplasm"/>
    <property type="evidence" value="ECO:0007669"/>
    <property type="project" value="UniProtKB-SubCell"/>
</dbReference>
<dbReference type="KEGG" id="rrd:RradSPS_1317"/>
<organism evidence="8 10">
    <name type="scientific">Rubrobacter radiotolerans</name>
    <name type="common">Arthrobacter radiotolerans</name>
    <dbReference type="NCBI Taxonomy" id="42256"/>
    <lineage>
        <taxon>Bacteria</taxon>
        <taxon>Bacillati</taxon>
        <taxon>Actinomycetota</taxon>
        <taxon>Rubrobacteria</taxon>
        <taxon>Rubrobacterales</taxon>
        <taxon>Rubrobacteraceae</taxon>
        <taxon>Rubrobacter</taxon>
    </lineage>
</organism>
<dbReference type="Gene3D" id="2.40.50.140">
    <property type="entry name" value="Nucleic acid-binding proteins"/>
    <property type="match status" value="1"/>
</dbReference>
<sequence length="206" mass="21850">MIHRLRGQLVEKDNEGVVVECAGVGYRALASLTTVQALPRVGEECVVHTRLIVREDAQLLFGFATREERAVFDAITGVSRVGPKLALAVLSAMSPSQVAESLARGDVTKFASVSGLGRKTAERLVLELKGKESAFFEAVPQPVANNGSAANVPAAPSGGGPYLEAREALTGLGYSLEESEAALREAGDQETVEGYIKAALRGMRRR</sequence>
<feature type="domain" description="Helix-hairpin-helix DNA-binding motif class 1" evidence="7">
    <location>
        <begin position="73"/>
        <end position="92"/>
    </location>
</feature>
<dbReference type="PATRIC" id="fig|42256.3.peg.1334"/>
<dbReference type="eggNOG" id="COG0632">
    <property type="taxonomic scope" value="Bacteria"/>
</dbReference>
<evidence type="ECO:0000256" key="3">
    <source>
        <dbReference type="ARBA" id="ARBA00023125"/>
    </source>
</evidence>
<comment type="similarity">
    <text evidence="6">Belongs to the RuvA family.</text>
</comment>
<keyword evidence="9" id="KW-0378">Hydrolase</keyword>
<feature type="region of interest" description="Domain I" evidence="6">
    <location>
        <begin position="1"/>
        <end position="64"/>
    </location>
</feature>
<dbReference type="GO" id="GO:0000400">
    <property type="term" value="F:four-way junction DNA binding"/>
    <property type="evidence" value="ECO:0007669"/>
    <property type="project" value="UniProtKB-UniRule"/>
</dbReference>
<feature type="domain" description="Helix-hairpin-helix DNA-binding motif class 1" evidence="7">
    <location>
        <begin position="108"/>
        <end position="127"/>
    </location>
</feature>
<dbReference type="GO" id="GO:0048476">
    <property type="term" value="C:Holliday junction resolvase complex"/>
    <property type="evidence" value="ECO:0007669"/>
    <property type="project" value="UniProtKB-UniRule"/>
</dbReference>
<gene>
    <name evidence="6 9" type="primary">ruvA</name>
    <name evidence="8" type="ORF">RradSPS_1317</name>
    <name evidence="9" type="ORF">SIL72_08200</name>
</gene>
<evidence type="ECO:0000256" key="4">
    <source>
        <dbReference type="ARBA" id="ARBA00023172"/>
    </source>
</evidence>
<name>A0A023X3M5_RUBRA</name>
<keyword evidence="8" id="KW-0547">Nucleotide-binding</keyword>
<dbReference type="HOGENOM" id="CLU_087936_0_0_11"/>
<evidence type="ECO:0000313" key="9">
    <source>
        <dbReference type="EMBL" id="MDX5894007.1"/>
    </source>
</evidence>
<comment type="function">
    <text evidence="6">The RuvA-RuvB-RuvC complex processes Holliday junction (HJ) DNA during genetic recombination and DNA repair, while the RuvA-RuvB complex plays an important role in the rescue of blocked DNA replication forks via replication fork reversal (RFR). RuvA specifically binds to HJ cruciform DNA, conferring on it an open structure. The RuvB hexamer acts as an ATP-dependent pump, pulling dsDNA into and through the RuvAB complex. HJ branch migration allows RuvC to scan DNA until it finds its consensus sequence, where it cleaves and resolves the cruciform DNA.</text>
</comment>
<dbReference type="GO" id="GO:0006310">
    <property type="term" value="P:DNA recombination"/>
    <property type="evidence" value="ECO:0007669"/>
    <property type="project" value="UniProtKB-UniRule"/>
</dbReference>
<dbReference type="HAMAP" id="MF_00031">
    <property type="entry name" value="DNA_HJ_migration_RuvA"/>
    <property type="match status" value="1"/>
</dbReference>
<evidence type="ECO:0000256" key="2">
    <source>
        <dbReference type="ARBA" id="ARBA00022763"/>
    </source>
</evidence>
<dbReference type="InterPro" id="IPR036267">
    <property type="entry name" value="RuvA_C_sf"/>
</dbReference>
<dbReference type="AlphaFoldDB" id="A0A023X3M5"/>
<keyword evidence="4 6" id="KW-0233">DNA recombination</keyword>
<feature type="region of interest" description="Domain III" evidence="6">
    <location>
        <begin position="146"/>
        <end position="206"/>
    </location>
</feature>
<dbReference type="Pfam" id="PF14520">
    <property type="entry name" value="HHH_5"/>
    <property type="match status" value="1"/>
</dbReference>
<accession>A0A023X3M5</accession>
<dbReference type="InterPro" id="IPR011114">
    <property type="entry name" value="RuvA_C"/>
</dbReference>
<dbReference type="GO" id="GO:0009378">
    <property type="term" value="F:four-way junction helicase activity"/>
    <property type="evidence" value="ECO:0007669"/>
    <property type="project" value="InterPro"/>
</dbReference>
<dbReference type="Gene3D" id="1.10.150.20">
    <property type="entry name" value="5' to 3' exonuclease, C-terminal subdomain"/>
    <property type="match status" value="1"/>
</dbReference>
<evidence type="ECO:0000313" key="8">
    <source>
        <dbReference type="EMBL" id="AHY46600.1"/>
    </source>
</evidence>
<dbReference type="RefSeq" id="WP_038681529.1">
    <property type="nucleotide sequence ID" value="NZ_CP007514.1"/>
</dbReference>
<evidence type="ECO:0000313" key="10">
    <source>
        <dbReference type="Proteomes" id="UP000025229"/>
    </source>
</evidence>
<dbReference type="STRING" id="42256.RradSPS_1317"/>
<protein>
    <recommendedName>
        <fullName evidence="6">Holliday junction branch migration complex subunit RuvA</fullName>
    </recommendedName>
</protein>
<dbReference type="InterPro" id="IPR012340">
    <property type="entry name" value="NA-bd_OB-fold"/>
</dbReference>
<comment type="caution">
    <text evidence="6">Lacks conserved residue(s) required for the propagation of feature annotation.</text>
</comment>
<comment type="domain">
    <text evidence="6">Has three domains with a flexible linker between the domains II and III and assumes an 'L' shape. Domain III is highly mobile and contacts RuvB.</text>
</comment>
<dbReference type="GO" id="GO:0005524">
    <property type="term" value="F:ATP binding"/>
    <property type="evidence" value="ECO:0007669"/>
    <property type="project" value="InterPro"/>
</dbReference>
<dbReference type="Proteomes" id="UP000025229">
    <property type="component" value="Chromosome"/>
</dbReference>
<keyword evidence="8" id="KW-0347">Helicase</keyword>
<feature type="region of interest" description="Domain II" evidence="6">
    <location>
        <begin position="65"/>
        <end position="142"/>
    </location>
</feature>
<dbReference type="Pfam" id="PF07499">
    <property type="entry name" value="RuvA_C"/>
    <property type="match status" value="1"/>
</dbReference>
<dbReference type="InterPro" id="IPR003583">
    <property type="entry name" value="Hlx-hairpin-Hlx_DNA-bd_motif"/>
</dbReference>
<evidence type="ECO:0000256" key="6">
    <source>
        <dbReference type="HAMAP-Rule" id="MF_00031"/>
    </source>
</evidence>
<dbReference type="OrthoDB" id="5293449at2"/>
<dbReference type="SMART" id="SM00278">
    <property type="entry name" value="HhH1"/>
    <property type="match status" value="2"/>
</dbReference>
<keyword evidence="1 6" id="KW-0963">Cytoplasm</keyword>
<keyword evidence="5 6" id="KW-0234">DNA repair</keyword>
<evidence type="ECO:0000259" key="7">
    <source>
        <dbReference type="SMART" id="SM00278"/>
    </source>
</evidence>
<evidence type="ECO:0000256" key="5">
    <source>
        <dbReference type="ARBA" id="ARBA00023204"/>
    </source>
</evidence>
<dbReference type="InterPro" id="IPR013849">
    <property type="entry name" value="DNA_helicase_Holl-junc_RuvA_I"/>
</dbReference>
<dbReference type="Gene3D" id="1.10.8.10">
    <property type="entry name" value="DNA helicase RuvA subunit, C-terminal domain"/>
    <property type="match status" value="1"/>
</dbReference>
<keyword evidence="3 6" id="KW-0238">DNA-binding</keyword>
<evidence type="ECO:0000256" key="1">
    <source>
        <dbReference type="ARBA" id="ARBA00022490"/>
    </source>
</evidence>
<keyword evidence="2 6" id="KW-0227">DNA damage</keyword>
<proteinExistence type="inferred from homology"/>
<comment type="subcellular location">
    <subcellularLocation>
        <location evidence="6">Cytoplasm</location>
    </subcellularLocation>
</comment>
<reference evidence="9" key="2">
    <citation type="submission" date="2023-11" db="EMBL/GenBank/DDBJ databases">
        <title>MicrobeMod: A computational toolkit for identifying prokaryotic methylation and restriction-modification with nanopore sequencing.</title>
        <authorList>
            <person name="Crits-Christoph A."/>
            <person name="Kang S.C."/>
            <person name="Lee H."/>
            <person name="Ostrov N."/>
        </authorList>
    </citation>
    <scope>NUCLEOTIDE SEQUENCE</scope>
    <source>
        <strain evidence="9">ATCC 51242</strain>
    </source>
</reference>
<dbReference type="CDD" id="cd14332">
    <property type="entry name" value="UBA_RuvA_C"/>
    <property type="match status" value="1"/>
</dbReference>
<keyword evidence="10" id="KW-1185">Reference proteome</keyword>
<dbReference type="InterPro" id="IPR010994">
    <property type="entry name" value="RuvA_2-like"/>
</dbReference>
<dbReference type="NCBIfam" id="TIGR00084">
    <property type="entry name" value="ruvA"/>
    <property type="match status" value="1"/>
</dbReference>
<dbReference type="SUPFAM" id="SSF50249">
    <property type="entry name" value="Nucleic acid-binding proteins"/>
    <property type="match status" value="1"/>
</dbReference>
<dbReference type="SUPFAM" id="SSF47781">
    <property type="entry name" value="RuvA domain 2-like"/>
    <property type="match status" value="1"/>
</dbReference>
<reference evidence="8 10" key="1">
    <citation type="submission" date="2014-03" db="EMBL/GenBank/DDBJ databases">
        <title>Complete genome sequence of the Radio-Resistant Rubrobacter radiotolerans RSPS-4.</title>
        <authorList>
            <person name="Egas C.C."/>
            <person name="Barroso C.C."/>
            <person name="Froufe H.J.C."/>
            <person name="Pacheco J.J."/>
            <person name="Albuquerque L.L."/>
            <person name="da Costa M.M.S."/>
        </authorList>
    </citation>
    <scope>NUCLEOTIDE SEQUENCE [LARGE SCALE GENOMIC DNA]</scope>
    <source>
        <strain evidence="8 10">RSPS-4</strain>
    </source>
</reference>
<dbReference type="GO" id="GO:0006281">
    <property type="term" value="P:DNA repair"/>
    <property type="evidence" value="ECO:0007669"/>
    <property type="project" value="UniProtKB-UniRule"/>
</dbReference>
<dbReference type="EMBL" id="JAWXXX010000001">
    <property type="protein sequence ID" value="MDX5894007.1"/>
    <property type="molecule type" value="Genomic_DNA"/>
</dbReference>